<evidence type="ECO:0000256" key="11">
    <source>
        <dbReference type="RuleBase" id="RU363115"/>
    </source>
</evidence>
<comment type="subcellular location">
    <subcellularLocation>
        <location evidence="1 11">Cytoplasm</location>
    </subcellularLocation>
</comment>
<accession>A0AAV7K710</accession>
<evidence type="ECO:0000256" key="4">
    <source>
        <dbReference type="ARBA" id="ARBA00022490"/>
    </source>
</evidence>
<feature type="region of interest" description="Disordered" evidence="12">
    <location>
        <begin position="597"/>
        <end position="633"/>
    </location>
</feature>
<evidence type="ECO:0000256" key="12">
    <source>
        <dbReference type="SAM" id="MobiDB-lite"/>
    </source>
</evidence>
<dbReference type="Proteomes" id="UP001165289">
    <property type="component" value="Unassembled WGS sequence"/>
</dbReference>
<keyword evidence="6 11" id="KW-0378">Hydrolase</keyword>
<evidence type="ECO:0000256" key="6">
    <source>
        <dbReference type="ARBA" id="ARBA00022801"/>
    </source>
</evidence>
<keyword evidence="3" id="KW-0813">Transport</keyword>
<dbReference type="PANTHER" id="PTHR22624:SF52">
    <property type="entry name" value="CYSTEINE PROTEASE"/>
    <property type="match status" value="1"/>
</dbReference>
<keyword evidence="8 11" id="KW-0653">Protein transport</keyword>
<dbReference type="EC" id="3.4.22.-" evidence="11"/>
<dbReference type="GO" id="GO:0004197">
    <property type="term" value="F:cysteine-type endopeptidase activity"/>
    <property type="evidence" value="ECO:0007669"/>
    <property type="project" value="TreeGrafter"/>
</dbReference>
<dbReference type="GO" id="GO:0019786">
    <property type="term" value="F:protein-phosphatidylethanolamide deconjugating activity"/>
    <property type="evidence" value="ECO:0007669"/>
    <property type="project" value="InterPro"/>
</dbReference>
<dbReference type="AlphaFoldDB" id="A0AAV7K710"/>
<comment type="similarity">
    <text evidence="2 11">Belongs to the peptidase C54 family.</text>
</comment>
<name>A0AAV7K710_9METZ</name>
<keyword evidence="15" id="KW-1185">Reference proteome</keyword>
<evidence type="ECO:0000256" key="10">
    <source>
        <dbReference type="ARBA" id="ARBA00029362"/>
    </source>
</evidence>
<proteinExistence type="inferred from homology"/>
<dbReference type="PANTHER" id="PTHR22624">
    <property type="entry name" value="CYSTEINE PROTEASE ATG4"/>
    <property type="match status" value="1"/>
</dbReference>
<evidence type="ECO:0000313" key="15">
    <source>
        <dbReference type="Proteomes" id="UP001165289"/>
    </source>
</evidence>
<dbReference type="GO" id="GO:0016485">
    <property type="term" value="P:protein processing"/>
    <property type="evidence" value="ECO:0007669"/>
    <property type="project" value="TreeGrafter"/>
</dbReference>
<evidence type="ECO:0000256" key="5">
    <source>
        <dbReference type="ARBA" id="ARBA00022670"/>
    </source>
</evidence>
<comment type="caution">
    <text evidence="14">The sequence shown here is derived from an EMBL/GenBank/DDBJ whole genome shotgun (WGS) entry which is preliminary data.</text>
</comment>
<gene>
    <name evidence="14" type="ORF">LOD99_16135</name>
</gene>
<dbReference type="GO" id="GO:0000423">
    <property type="term" value="P:mitophagy"/>
    <property type="evidence" value="ECO:0007669"/>
    <property type="project" value="TreeGrafter"/>
</dbReference>
<evidence type="ECO:0000256" key="1">
    <source>
        <dbReference type="ARBA" id="ARBA00004496"/>
    </source>
</evidence>
<evidence type="ECO:0000259" key="13">
    <source>
        <dbReference type="Pfam" id="PF03416"/>
    </source>
</evidence>
<reference evidence="14 15" key="1">
    <citation type="journal article" date="2023" name="BMC Biol.">
        <title>The compact genome of the sponge Oopsacas minuta (Hexactinellida) is lacking key metazoan core genes.</title>
        <authorList>
            <person name="Santini S."/>
            <person name="Schenkelaars Q."/>
            <person name="Jourda C."/>
            <person name="Duchesne M."/>
            <person name="Belahbib H."/>
            <person name="Rocher C."/>
            <person name="Selva M."/>
            <person name="Riesgo A."/>
            <person name="Vervoort M."/>
            <person name="Leys S.P."/>
            <person name="Kodjabachian L."/>
            <person name="Le Bivic A."/>
            <person name="Borchiellini C."/>
            <person name="Claverie J.M."/>
            <person name="Renard E."/>
        </authorList>
    </citation>
    <scope>NUCLEOTIDE SEQUENCE [LARGE SCALE GENOMIC DNA]</scope>
    <source>
        <strain evidence="14">SPO-2</strain>
    </source>
</reference>
<evidence type="ECO:0000256" key="7">
    <source>
        <dbReference type="ARBA" id="ARBA00022807"/>
    </source>
</evidence>
<protein>
    <recommendedName>
        <fullName evidence="11">Cysteine protease</fullName>
        <ecNumber evidence="11">3.4.22.-</ecNumber>
    </recommendedName>
</protein>
<evidence type="ECO:0000256" key="3">
    <source>
        <dbReference type="ARBA" id="ARBA00022448"/>
    </source>
</evidence>
<keyword evidence="7" id="KW-0788">Thiol protease</keyword>
<dbReference type="InterPro" id="IPR005078">
    <property type="entry name" value="Peptidase_C54"/>
</dbReference>
<comment type="catalytic activity">
    <reaction evidence="10">
        <text>[protein]-C-terminal L-amino acid-glycyl-phosphatidylethanolamide + H2O = [protein]-C-terminal L-amino acid-glycine + a 1,2-diacyl-sn-glycero-3-phosphoethanolamine</text>
        <dbReference type="Rhea" id="RHEA:67548"/>
        <dbReference type="Rhea" id="RHEA-COMP:17323"/>
        <dbReference type="Rhea" id="RHEA-COMP:17324"/>
        <dbReference type="ChEBI" id="CHEBI:15377"/>
        <dbReference type="ChEBI" id="CHEBI:64612"/>
        <dbReference type="ChEBI" id="CHEBI:172940"/>
        <dbReference type="ChEBI" id="CHEBI:172941"/>
    </reaction>
    <physiologicalReaction direction="left-to-right" evidence="10">
        <dbReference type="Rhea" id="RHEA:67549"/>
    </physiologicalReaction>
</comment>
<dbReference type="Pfam" id="PF03416">
    <property type="entry name" value="Peptidase_C54"/>
    <property type="match status" value="1"/>
</dbReference>
<evidence type="ECO:0000256" key="9">
    <source>
        <dbReference type="ARBA" id="ARBA00023006"/>
    </source>
</evidence>
<keyword evidence="4 11" id="KW-0963">Cytoplasm</keyword>
<keyword evidence="5 11" id="KW-0645">Protease</keyword>
<organism evidence="14 15">
    <name type="scientific">Oopsacas minuta</name>
    <dbReference type="NCBI Taxonomy" id="111878"/>
    <lineage>
        <taxon>Eukaryota</taxon>
        <taxon>Metazoa</taxon>
        <taxon>Porifera</taxon>
        <taxon>Hexactinellida</taxon>
        <taxon>Hexasterophora</taxon>
        <taxon>Lyssacinosida</taxon>
        <taxon>Leucopsacidae</taxon>
        <taxon>Oopsacas</taxon>
    </lineage>
</organism>
<dbReference type="GO" id="GO:0034727">
    <property type="term" value="P:piecemeal microautophagy of the nucleus"/>
    <property type="evidence" value="ECO:0007669"/>
    <property type="project" value="TreeGrafter"/>
</dbReference>
<dbReference type="SUPFAM" id="SSF54001">
    <property type="entry name" value="Cysteine proteinases"/>
    <property type="match status" value="1"/>
</dbReference>
<evidence type="ECO:0000256" key="8">
    <source>
        <dbReference type="ARBA" id="ARBA00022927"/>
    </source>
</evidence>
<dbReference type="GO" id="GO:0005737">
    <property type="term" value="C:cytoplasm"/>
    <property type="evidence" value="ECO:0007669"/>
    <property type="project" value="UniProtKB-SubCell"/>
</dbReference>
<evidence type="ECO:0000313" key="14">
    <source>
        <dbReference type="EMBL" id="KAI6656832.1"/>
    </source>
</evidence>
<dbReference type="GO" id="GO:0015031">
    <property type="term" value="P:protein transport"/>
    <property type="evidence" value="ECO:0007669"/>
    <property type="project" value="UniProtKB-KW"/>
</dbReference>
<comment type="function">
    <text evidence="11">Cysteine protease that plays a key role in autophagy by mediating both proteolytic activation and delipidation of ATG8 family proteins.</text>
</comment>
<keyword evidence="9 11" id="KW-0072">Autophagy</keyword>
<sequence length="641" mass="72874">MEIRHDANQLDNTIREGEYPFENNKILTEKDTNLPNFGKSTFHTKSQLITAISACVPIPDPTDKLDTSGSTLNTKETGPYGVSPYENLTPAILETDYGLLFEADSNAFRSRERSYSVIHASIGSINTPNSQENYQNKCVAEFASDTSMSSLTAFDNMGPILQPNSSFPVLRQPIAELPKPAPVSEPDTHLPKQKNKKIKKLNRSQSVYALDPTNWRTAMLNSWYSIKNAIPTKPKAQFSDRPIWLMGVHYMDTNPPIKHTSRQIGGKLDDSEILPDHLIQFVRDFQTRIWITYRKNFSSLDRSNLTSDCGWGCMIRTGQMMLANGLISHRLGRDWRLDDSDNRGIRQHIEILQWFLDIPGSEYPFSIHNLCRLGIVSGKKPGDWYGPSQVSFVLRDALCEAKHYHPENFENLHIYIARDCTIYRSEVAALMNVNEFCPNGDSNTAIIIYIPVRLGKDNFNQDYAHCVKQFLALPYSLGMIGGKPKHSLYFLGFQGDSLICLDPHVSQSLVKNIQREYHTYHCPGPKKLSCHKLDPSATLGFYCRSYQEFLDFCDQAYSIMSTVKSEIYHMFSILEKEDTNNLTMSISTEHIIRLEKTHSQKSDSSTNSQLMPEDFFETNGDLQRDSDATPEDDDYIVVSFT</sequence>
<evidence type="ECO:0000256" key="2">
    <source>
        <dbReference type="ARBA" id="ARBA00010958"/>
    </source>
</evidence>
<dbReference type="InterPro" id="IPR038765">
    <property type="entry name" value="Papain-like_cys_pep_sf"/>
</dbReference>
<feature type="domain" description="Peptidase C54 catalytic" evidence="13">
    <location>
        <begin position="280"/>
        <end position="554"/>
    </location>
</feature>
<dbReference type="GO" id="GO:0035973">
    <property type="term" value="P:aggrephagy"/>
    <property type="evidence" value="ECO:0007669"/>
    <property type="project" value="TreeGrafter"/>
</dbReference>
<dbReference type="InterPro" id="IPR046792">
    <property type="entry name" value="Peptidase_C54_cat"/>
</dbReference>
<dbReference type="EMBL" id="JAKMXF010000133">
    <property type="protein sequence ID" value="KAI6656832.1"/>
    <property type="molecule type" value="Genomic_DNA"/>
</dbReference>
<dbReference type="GO" id="GO:0000045">
    <property type="term" value="P:autophagosome assembly"/>
    <property type="evidence" value="ECO:0007669"/>
    <property type="project" value="TreeGrafter"/>
</dbReference>